<gene>
    <name evidence="1" type="ORF">CFOL_v3_07308</name>
</gene>
<reference evidence="2" key="1">
    <citation type="submission" date="2016-04" db="EMBL/GenBank/DDBJ databases">
        <title>Cephalotus genome sequencing.</title>
        <authorList>
            <person name="Fukushima K."/>
            <person name="Hasebe M."/>
            <person name="Fang X."/>
        </authorList>
    </citation>
    <scope>NUCLEOTIDE SEQUENCE [LARGE SCALE GENOMIC DNA]</scope>
    <source>
        <strain evidence="2">cv. St1</strain>
    </source>
</reference>
<dbReference type="PANTHER" id="PTHR11439:SF467">
    <property type="entry name" value="INTEGRASE CATALYTIC DOMAIN-CONTAINING PROTEIN"/>
    <property type="match status" value="1"/>
</dbReference>
<organism evidence="1 2">
    <name type="scientific">Cephalotus follicularis</name>
    <name type="common">Albany pitcher plant</name>
    <dbReference type="NCBI Taxonomy" id="3775"/>
    <lineage>
        <taxon>Eukaryota</taxon>
        <taxon>Viridiplantae</taxon>
        <taxon>Streptophyta</taxon>
        <taxon>Embryophyta</taxon>
        <taxon>Tracheophyta</taxon>
        <taxon>Spermatophyta</taxon>
        <taxon>Magnoliopsida</taxon>
        <taxon>eudicotyledons</taxon>
        <taxon>Gunneridae</taxon>
        <taxon>Pentapetalae</taxon>
        <taxon>rosids</taxon>
        <taxon>fabids</taxon>
        <taxon>Oxalidales</taxon>
        <taxon>Cephalotaceae</taxon>
        <taxon>Cephalotus</taxon>
    </lineage>
</organism>
<dbReference type="SUPFAM" id="SSF56672">
    <property type="entry name" value="DNA/RNA polymerases"/>
    <property type="match status" value="1"/>
</dbReference>
<evidence type="ECO:0008006" key="3">
    <source>
        <dbReference type="Google" id="ProtNLM"/>
    </source>
</evidence>
<dbReference type="CDD" id="cd09272">
    <property type="entry name" value="RNase_HI_RT_Ty1"/>
    <property type="match status" value="1"/>
</dbReference>
<keyword evidence="2" id="KW-1185">Reference proteome</keyword>
<comment type="caution">
    <text evidence="1">The sequence shown here is derived from an EMBL/GenBank/DDBJ whole genome shotgun (WGS) entry which is preliminary data.</text>
</comment>
<dbReference type="OrthoDB" id="414945at2759"/>
<proteinExistence type="predicted"/>
<accession>A0A1Q3B767</accession>
<dbReference type="AlphaFoldDB" id="A0A1Q3B767"/>
<name>A0A1Q3B767_CEPFO</name>
<evidence type="ECO:0000313" key="2">
    <source>
        <dbReference type="Proteomes" id="UP000187406"/>
    </source>
</evidence>
<dbReference type="Proteomes" id="UP000187406">
    <property type="component" value="Unassembled WGS sequence"/>
</dbReference>
<dbReference type="InterPro" id="IPR043502">
    <property type="entry name" value="DNA/RNA_pol_sf"/>
</dbReference>
<protein>
    <recommendedName>
        <fullName evidence="3">Copia protein</fullName>
    </recommendedName>
</protein>
<dbReference type="EMBL" id="BDDD01000321">
    <property type="protein sequence ID" value="GAV63790.1"/>
    <property type="molecule type" value="Genomic_DNA"/>
</dbReference>
<dbReference type="PANTHER" id="PTHR11439">
    <property type="entry name" value="GAG-POL-RELATED RETROTRANSPOSON"/>
    <property type="match status" value="1"/>
</dbReference>
<sequence>MDYKGKITSDDTLLQDIGQYRRLVGRLIYLTIIRPDIAYTISYVSQFIQASTVGHMGLIDQILCYLKTAPRRGILMKNHNHTEIVGYIDVDWAENPTDRRSTTGYCTFVGGNIVTWKSKKQNVVACSSAEAEYRAMAYTTCEVVWLKLLLQELHCNSINSPIKLFCDNQATCHIAANPVFHERTKHIEVDCHFIPEKIQGKIIETPYIRSKDQLADIFTKALSKNIFQEFASKLTSDDIFAPT</sequence>
<evidence type="ECO:0000313" key="1">
    <source>
        <dbReference type="EMBL" id="GAV63790.1"/>
    </source>
</evidence>
<dbReference type="InParanoid" id="A0A1Q3B767"/>